<dbReference type="InterPro" id="IPR053181">
    <property type="entry name" value="EcdB-like_regulator"/>
</dbReference>
<dbReference type="Pfam" id="PF00172">
    <property type="entry name" value="Zn_clus"/>
    <property type="match status" value="1"/>
</dbReference>
<feature type="domain" description="Zn(2)-C6 fungal-type" evidence="6">
    <location>
        <begin position="23"/>
        <end position="53"/>
    </location>
</feature>
<evidence type="ECO:0000256" key="1">
    <source>
        <dbReference type="ARBA" id="ARBA00023015"/>
    </source>
</evidence>
<dbReference type="AlphaFoldDB" id="A0A507QVE0"/>
<dbReference type="InterPro" id="IPR001138">
    <property type="entry name" value="Zn2Cys6_DnaBD"/>
</dbReference>
<proteinExistence type="predicted"/>
<dbReference type="PROSITE" id="PS50048">
    <property type="entry name" value="ZN2_CY6_FUNGAL_2"/>
    <property type="match status" value="1"/>
</dbReference>
<dbReference type="PANTHER" id="PTHR47785:SF4">
    <property type="entry name" value="ZN(II)2CYS6 TRANSCRIPTION FACTOR (EUROFUNG)"/>
    <property type="match status" value="1"/>
</dbReference>
<evidence type="ECO:0000313" key="8">
    <source>
        <dbReference type="Proteomes" id="UP000319663"/>
    </source>
</evidence>
<dbReference type="InterPro" id="IPR036864">
    <property type="entry name" value="Zn2-C6_fun-type_DNA-bd_sf"/>
</dbReference>
<sequence length="572" mass="63770">MESPEAAVCAEPAAGQGRRASKACETCRAKKIKCDESRPTCRYCRKRKLPCQYRQENRPVDPTLSLIFDRLNQLQDSVQAVEGRLMKLDASSPRPTRPPTKFVHGVPSPDSTRDDYIRPSTVPESNAEQSDLHRRSPQPASDVLRWDCCRRCFPRLSSKYQDPDRFSNYSGIPNSNLSISLLLQPEPAAETGQVFSHVRNFLDHVYPLYPIVCEQAISDMTTEFIREGPRTNIQSALVLLMVCLAKLLVSGNPSDELTAENDLDGAVQILNWVPLENSLEHAQAQFLAALCFSKFSMLSTSVAFLQRSSAVLYEFLLRRKVLSSAQIKLTTRTTSVRLYWVVLNLERDLCWETPLYTLGPLSQLEDRLPLPMECMVQNAASANTAGQSETYHSAIDACYPLFLAETSLRQICWRVSSAPELQEDFASAKESHVYSPGSSSSPNATLVLPVVTELSSQVSRWLECVPAAANWSPKAEPGPVTPLSTRVKLLYWMCRFNVHKSALRHVSLYNDSLEVADGLTQVRAKAALEAAARSLYVFCEENFAADEVLAHRYSCRTLTHLPGTINNGDIGC</sequence>
<keyword evidence="3" id="KW-0804">Transcription</keyword>
<reference evidence="7 8" key="1">
    <citation type="submission" date="2019-06" db="EMBL/GenBank/DDBJ databases">
        <title>Wine fermentation using esterase from Monascus purpureus.</title>
        <authorList>
            <person name="Geng C."/>
            <person name="Zhang Y."/>
        </authorList>
    </citation>
    <scope>NUCLEOTIDE SEQUENCE [LARGE SCALE GENOMIC DNA]</scope>
    <source>
        <strain evidence="7">HQ1</strain>
    </source>
</reference>
<name>A0A507QVE0_MONPU</name>
<dbReference type="Gene3D" id="4.10.240.10">
    <property type="entry name" value="Zn(2)-C6 fungal-type DNA-binding domain"/>
    <property type="match status" value="1"/>
</dbReference>
<dbReference type="SUPFAM" id="SSF57701">
    <property type="entry name" value="Zn2/Cys6 DNA-binding domain"/>
    <property type="match status" value="1"/>
</dbReference>
<dbReference type="STRING" id="5098.A0A507QVE0"/>
<keyword evidence="4" id="KW-0539">Nucleus</keyword>
<dbReference type="GO" id="GO:0000981">
    <property type="term" value="F:DNA-binding transcription factor activity, RNA polymerase II-specific"/>
    <property type="evidence" value="ECO:0007669"/>
    <property type="project" value="InterPro"/>
</dbReference>
<dbReference type="Proteomes" id="UP000319663">
    <property type="component" value="Unassembled WGS sequence"/>
</dbReference>
<dbReference type="SMART" id="SM00066">
    <property type="entry name" value="GAL4"/>
    <property type="match status" value="1"/>
</dbReference>
<dbReference type="CDD" id="cd00067">
    <property type="entry name" value="GAL4"/>
    <property type="match status" value="1"/>
</dbReference>
<evidence type="ECO:0000256" key="4">
    <source>
        <dbReference type="ARBA" id="ARBA00023242"/>
    </source>
</evidence>
<dbReference type="GO" id="GO:0003677">
    <property type="term" value="F:DNA binding"/>
    <property type="evidence" value="ECO:0007669"/>
    <property type="project" value="UniProtKB-KW"/>
</dbReference>
<protein>
    <recommendedName>
        <fullName evidence="6">Zn(2)-C6 fungal-type domain-containing protein</fullName>
    </recommendedName>
</protein>
<evidence type="ECO:0000313" key="7">
    <source>
        <dbReference type="EMBL" id="TQB73113.1"/>
    </source>
</evidence>
<evidence type="ECO:0000256" key="5">
    <source>
        <dbReference type="SAM" id="MobiDB-lite"/>
    </source>
</evidence>
<evidence type="ECO:0000256" key="2">
    <source>
        <dbReference type="ARBA" id="ARBA00023125"/>
    </source>
</evidence>
<organism evidence="7 8">
    <name type="scientific">Monascus purpureus</name>
    <name type="common">Red mold</name>
    <name type="synonym">Monascus anka</name>
    <dbReference type="NCBI Taxonomy" id="5098"/>
    <lineage>
        <taxon>Eukaryota</taxon>
        <taxon>Fungi</taxon>
        <taxon>Dikarya</taxon>
        <taxon>Ascomycota</taxon>
        <taxon>Pezizomycotina</taxon>
        <taxon>Eurotiomycetes</taxon>
        <taxon>Eurotiomycetidae</taxon>
        <taxon>Eurotiales</taxon>
        <taxon>Aspergillaceae</taxon>
        <taxon>Monascus</taxon>
    </lineage>
</organism>
<keyword evidence="1" id="KW-0805">Transcription regulation</keyword>
<dbReference type="PROSITE" id="PS00463">
    <property type="entry name" value="ZN2_CY6_FUNGAL_1"/>
    <property type="match status" value="1"/>
</dbReference>
<dbReference type="PRINTS" id="PR00755">
    <property type="entry name" value="AFLATOXINBRP"/>
</dbReference>
<dbReference type="EMBL" id="VIFY01000050">
    <property type="protein sequence ID" value="TQB73113.1"/>
    <property type="molecule type" value="Genomic_DNA"/>
</dbReference>
<feature type="region of interest" description="Disordered" evidence="5">
    <location>
        <begin position="87"/>
        <end position="138"/>
    </location>
</feature>
<dbReference type="GO" id="GO:0008270">
    <property type="term" value="F:zinc ion binding"/>
    <property type="evidence" value="ECO:0007669"/>
    <property type="project" value="InterPro"/>
</dbReference>
<keyword evidence="2" id="KW-0238">DNA-binding</keyword>
<dbReference type="CDD" id="cd12148">
    <property type="entry name" value="fungal_TF_MHR"/>
    <property type="match status" value="1"/>
</dbReference>
<comment type="caution">
    <text evidence="7">The sequence shown here is derived from an EMBL/GenBank/DDBJ whole genome shotgun (WGS) entry which is preliminary data.</text>
</comment>
<evidence type="ECO:0000256" key="3">
    <source>
        <dbReference type="ARBA" id="ARBA00023163"/>
    </source>
</evidence>
<gene>
    <name evidence="7" type="ORF">MPDQ_006198</name>
</gene>
<accession>A0A507QVE0</accession>
<evidence type="ECO:0000259" key="6">
    <source>
        <dbReference type="PROSITE" id="PS50048"/>
    </source>
</evidence>
<keyword evidence="8" id="KW-1185">Reference proteome</keyword>
<dbReference type="PANTHER" id="PTHR47785">
    <property type="entry name" value="ZN(II)2CYS6 TRANSCRIPTION FACTOR (EUROFUNG)-RELATED-RELATED"/>
    <property type="match status" value="1"/>
</dbReference>